<dbReference type="AlphaFoldDB" id="A0A1C0A9X6"/>
<keyword evidence="11" id="KW-0282">Flagellum</keyword>
<evidence type="ECO:0000256" key="5">
    <source>
        <dbReference type="ARBA" id="ARBA00022500"/>
    </source>
</evidence>
<evidence type="ECO:0000256" key="8">
    <source>
        <dbReference type="ARBA" id="ARBA00022989"/>
    </source>
</evidence>
<keyword evidence="9 10" id="KW-0472">Membrane</keyword>
<dbReference type="PANTHER" id="PTHR35091:SF2">
    <property type="entry name" value="FLAGELLAR PROTEIN FLIL"/>
    <property type="match status" value="1"/>
</dbReference>
<sequence length="150" mass="16459">MSEAKGGNNIIIIILAIFISVLLASGASYFMFTKFVGSAANSKAQINGASKELGTTTAIGQFLVNLADGRRFIKVNIVLEVSNDKVVAELTERQPQIRDAIITILRGKDNNQINSNEGVRKLRTEIMNKINQNLIKGKVTNVFFTEFVVQ</sequence>
<keyword evidence="6 10" id="KW-0812">Transmembrane</keyword>
<keyword evidence="8 10" id="KW-1133">Transmembrane helix</keyword>
<keyword evidence="4 10" id="KW-1003">Cell membrane</keyword>
<evidence type="ECO:0000256" key="1">
    <source>
        <dbReference type="ARBA" id="ARBA00002254"/>
    </source>
</evidence>
<protein>
    <recommendedName>
        <fullName evidence="10">Flagellar protein FliL</fullName>
    </recommendedName>
</protein>
<comment type="caution">
    <text evidence="11">The sequence shown here is derived from an EMBL/GenBank/DDBJ whole genome shotgun (WGS) entry which is preliminary data.</text>
</comment>
<keyword evidence="5 10" id="KW-0145">Chemotaxis</keyword>
<comment type="similarity">
    <text evidence="3 10">Belongs to the FliL family.</text>
</comment>
<keyword evidence="11" id="KW-0966">Cell projection</keyword>
<dbReference type="GO" id="GO:0071978">
    <property type="term" value="P:bacterial-type flagellum-dependent swarming motility"/>
    <property type="evidence" value="ECO:0007669"/>
    <property type="project" value="TreeGrafter"/>
</dbReference>
<reference evidence="11 12" key="2">
    <citation type="submission" date="2016-08" db="EMBL/GenBank/DDBJ databases">
        <title>Orenia metallireducens sp. nov. strain Z6, a Novel Metal-reducing Firmicute from the Deep Subsurface.</title>
        <authorList>
            <person name="Maxim B.I."/>
            <person name="Kenneth K."/>
            <person name="Flynn T.M."/>
            <person name="Oloughlin E.J."/>
            <person name="Locke R.A."/>
            <person name="Weber J.R."/>
            <person name="Egan S.M."/>
            <person name="Mackie R.I."/>
            <person name="Cann I.K."/>
        </authorList>
    </citation>
    <scope>NUCLEOTIDE SEQUENCE [LARGE SCALE GENOMIC DNA]</scope>
    <source>
        <strain evidence="11 12">Z6</strain>
    </source>
</reference>
<dbReference type="Proteomes" id="UP000093514">
    <property type="component" value="Unassembled WGS sequence"/>
</dbReference>
<proteinExistence type="inferred from homology"/>
<keyword evidence="12" id="KW-1185">Reference proteome</keyword>
<gene>
    <name evidence="11" type="ORF">U472_06335</name>
</gene>
<keyword evidence="11" id="KW-0969">Cilium</keyword>
<dbReference type="InterPro" id="IPR005503">
    <property type="entry name" value="FliL"/>
</dbReference>
<evidence type="ECO:0000256" key="9">
    <source>
        <dbReference type="ARBA" id="ARBA00023136"/>
    </source>
</evidence>
<dbReference type="GO" id="GO:0009425">
    <property type="term" value="C:bacterial-type flagellum basal body"/>
    <property type="evidence" value="ECO:0007669"/>
    <property type="project" value="InterPro"/>
</dbReference>
<evidence type="ECO:0000256" key="7">
    <source>
        <dbReference type="ARBA" id="ARBA00022779"/>
    </source>
</evidence>
<feature type="transmembrane region" description="Helical" evidence="10">
    <location>
        <begin position="12"/>
        <end position="32"/>
    </location>
</feature>
<comment type="subcellular location">
    <subcellularLocation>
        <location evidence="2">Cell membrane</location>
        <topology evidence="2">Single-pass membrane protein</topology>
    </subcellularLocation>
</comment>
<evidence type="ECO:0000313" key="11">
    <source>
        <dbReference type="EMBL" id="OCL27094.1"/>
    </source>
</evidence>
<reference evidence="12" key="1">
    <citation type="submission" date="2016-07" db="EMBL/GenBank/DDBJ databases">
        <authorList>
            <person name="Florea S."/>
            <person name="Webb J.S."/>
            <person name="Jaromczyk J."/>
            <person name="Schardl C.L."/>
        </authorList>
    </citation>
    <scope>NUCLEOTIDE SEQUENCE [LARGE SCALE GENOMIC DNA]</scope>
    <source>
        <strain evidence="12">Z6</strain>
    </source>
</reference>
<dbReference type="GO" id="GO:0005886">
    <property type="term" value="C:plasma membrane"/>
    <property type="evidence" value="ECO:0007669"/>
    <property type="project" value="UniProtKB-SubCell"/>
</dbReference>
<dbReference type="RefSeq" id="WP_068716635.1">
    <property type="nucleotide sequence ID" value="NZ_LWDV01000008.1"/>
</dbReference>
<keyword evidence="7 10" id="KW-0283">Flagellar rotation</keyword>
<evidence type="ECO:0000256" key="10">
    <source>
        <dbReference type="RuleBase" id="RU364125"/>
    </source>
</evidence>
<dbReference type="PANTHER" id="PTHR35091">
    <property type="entry name" value="FLAGELLAR PROTEIN FLIL"/>
    <property type="match status" value="1"/>
</dbReference>
<dbReference type="EMBL" id="LWDV01000008">
    <property type="protein sequence ID" value="OCL27094.1"/>
    <property type="molecule type" value="Genomic_DNA"/>
</dbReference>
<evidence type="ECO:0000256" key="4">
    <source>
        <dbReference type="ARBA" id="ARBA00022475"/>
    </source>
</evidence>
<evidence type="ECO:0000256" key="2">
    <source>
        <dbReference type="ARBA" id="ARBA00004162"/>
    </source>
</evidence>
<evidence type="ECO:0000313" key="12">
    <source>
        <dbReference type="Proteomes" id="UP000093514"/>
    </source>
</evidence>
<evidence type="ECO:0000256" key="3">
    <source>
        <dbReference type="ARBA" id="ARBA00008281"/>
    </source>
</evidence>
<evidence type="ECO:0000256" key="6">
    <source>
        <dbReference type="ARBA" id="ARBA00022692"/>
    </source>
</evidence>
<organism evidence="11 12">
    <name type="scientific">Orenia metallireducens</name>
    <dbReference type="NCBI Taxonomy" id="1413210"/>
    <lineage>
        <taxon>Bacteria</taxon>
        <taxon>Bacillati</taxon>
        <taxon>Bacillota</taxon>
        <taxon>Clostridia</taxon>
        <taxon>Halanaerobiales</taxon>
        <taxon>Halobacteroidaceae</taxon>
        <taxon>Orenia</taxon>
    </lineage>
</organism>
<accession>A0A1C0A9X6</accession>
<name>A0A1C0A9X6_9FIRM</name>
<dbReference type="Pfam" id="PF03748">
    <property type="entry name" value="FliL"/>
    <property type="match status" value="1"/>
</dbReference>
<dbReference type="OrthoDB" id="166089at2"/>
<dbReference type="GO" id="GO:0006935">
    <property type="term" value="P:chemotaxis"/>
    <property type="evidence" value="ECO:0007669"/>
    <property type="project" value="UniProtKB-KW"/>
</dbReference>
<comment type="function">
    <text evidence="1 10">Controls the rotational direction of flagella during chemotaxis.</text>
</comment>